<name>A0A0F9MUE0_9ZZZZ</name>
<dbReference type="AlphaFoldDB" id="A0A0F9MUE0"/>
<protein>
    <submittedName>
        <fullName evidence="1">Uncharacterized protein</fullName>
    </submittedName>
</protein>
<organism evidence="1">
    <name type="scientific">marine sediment metagenome</name>
    <dbReference type="NCBI Taxonomy" id="412755"/>
    <lineage>
        <taxon>unclassified sequences</taxon>
        <taxon>metagenomes</taxon>
        <taxon>ecological metagenomes</taxon>
    </lineage>
</organism>
<accession>A0A0F9MUE0</accession>
<sequence length="57" mass="6322">MKTRIRSIQISGYAPAYVIDEVVTKEGLYITWAGIHGSIESAKAAIKKEKERTNANN</sequence>
<evidence type="ECO:0000313" key="1">
    <source>
        <dbReference type="EMBL" id="KKM72827.1"/>
    </source>
</evidence>
<reference evidence="1" key="1">
    <citation type="journal article" date="2015" name="Nature">
        <title>Complex archaea that bridge the gap between prokaryotes and eukaryotes.</title>
        <authorList>
            <person name="Spang A."/>
            <person name="Saw J.H."/>
            <person name="Jorgensen S.L."/>
            <person name="Zaremba-Niedzwiedzka K."/>
            <person name="Martijn J."/>
            <person name="Lind A.E."/>
            <person name="van Eijk R."/>
            <person name="Schleper C."/>
            <person name="Guy L."/>
            <person name="Ettema T.J."/>
        </authorList>
    </citation>
    <scope>NUCLEOTIDE SEQUENCE</scope>
</reference>
<dbReference type="EMBL" id="LAZR01009399">
    <property type="protein sequence ID" value="KKM72827.1"/>
    <property type="molecule type" value="Genomic_DNA"/>
</dbReference>
<proteinExistence type="predicted"/>
<gene>
    <name evidence="1" type="ORF">LCGC14_1416530</name>
</gene>
<comment type="caution">
    <text evidence="1">The sequence shown here is derived from an EMBL/GenBank/DDBJ whole genome shotgun (WGS) entry which is preliminary data.</text>
</comment>